<dbReference type="GeneID" id="36392905"/>
<protein>
    <submittedName>
        <fullName evidence="2">Uncharacterized protein</fullName>
    </submittedName>
</protein>
<dbReference type="KEGG" id="cne:CNF02395"/>
<dbReference type="InParanoid" id="A0A0S2M5B9"/>
<feature type="compositionally biased region" description="Low complexity" evidence="1">
    <location>
        <begin position="146"/>
        <end position="162"/>
    </location>
</feature>
<dbReference type="AlphaFoldDB" id="A0A0S2M5B9"/>
<evidence type="ECO:0000313" key="2">
    <source>
        <dbReference type="EMBL" id="ALO68990.1"/>
    </source>
</evidence>
<organism evidence="2 3">
    <name type="scientific">Cryptococcus deneoformans (strain JEC21 / ATCC MYA-565)</name>
    <name type="common">Cryptococcus neoformans var. neoformans serotype D</name>
    <dbReference type="NCBI Taxonomy" id="214684"/>
    <lineage>
        <taxon>Eukaryota</taxon>
        <taxon>Fungi</taxon>
        <taxon>Dikarya</taxon>
        <taxon>Basidiomycota</taxon>
        <taxon>Agaricomycotina</taxon>
        <taxon>Tremellomycetes</taxon>
        <taxon>Tremellales</taxon>
        <taxon>Cryptococcaceae</taxon>
        <taxon>Cryptococcus</taxon>
        <taxon>Cryptococcus neoformans species complex</taxon>
    </lineage>
</organism>
<reference evidence="2 3" key="1">
    <citation type="journal article" date="2005" name="Science">
        <title>The genome of the basidiomycetous yeast and human pathogen Cryptococcus neoformans.</title>
        <authorList>
            <person name="Loftus B.J."/>
            <person name="Fung E."/>
            <person name="Roncaglia P."/>
            <person name="Rowley D."/>
            <person name="Amedeo P."/>
            <person name="Bruno D."/>
            <person name="Vamathevan J."/>
            <person name="Miranda M."/>
            <person name="Anderson I.J."/>
            <person name="Fraser J.A."/>
            <person name="Allen J.E."/>
            <person name="Bosdet I.E."/>
            <person name="Brent M.R."/>
            <person name="Chiu R."/>
            <person name="Doering T.L."/>
            <person name="Donlin M.J."/>
            <person name="D'Souza C.A."/>
            <person name="Fox D.S."/>
            <person name="Grinberg V."/>
            <person name="Fu J."/>
            <person name="Fukushima M."/>
            <person name="Haas B.J."/>
            <person name="Huang J.C."/>
            <person name="Janbon G."/>
            <person name="Jones S.J."/>
            <person name="Koo H.L."/>
            <person name="Krzywinski M.I."/>
            <person name="Kwon-Chung J.K."/>
            <person name="Lengeler K.B."/>
            <person name="Maiti R."/>
            <person name="Marra M.A."/>
            <person name="Marra R.E."/>
            <person name="Mathewson C.A."/>
            <person name="Mitchell T.G."/>
            <person name="Pertea M."/>
            <person name="Riggs F.R."/>
            <person name="Salzberg S.L."/>
            <person name="Schein J.E."/>
            <person name="Shvartsbeyn A."/>
            <person name="Shin H."/>
            <person name="Shumway M."/>
            <person name="Specht C.A."/>
            <person name="Suh B.B."/>
            <person name="Tenney A."/>
            <person name="Utterback T.R."/>
            <person name="Wickes B.L."/>
            <person name="Wortman J.R."/>
            <person name="Wye N.H."/>
            <person name="Kronstad J.W."/>
            <person name="Lodge J.K."/>
            <person name="Heitman J."/>
            <person name="Davis R.W."/>
            <person name="Fraser C.M."/>
            <person name="Hyman R.W."/>
        </authorList>
    </citation>
    <scope>NUCLEOTIDE SEQUENCE [LARGE SCALE GENOMIC DNA]</scope>
    <source>
        <strain evidence="3">JEC21 / ATCC MYA-565</strain>
    </source>
</reference>
<dbReference type="OrthoDB" id="2574556at2759"/>
<dbReference type="RefSeq" id="XP_024514500.1">
    <property type="nucleotide sequence ID" value="XM_024658573.1"/>
</dbReference>
<gene>
    <name evidence="2" type="ordered locus">CNF02395</name>
</gene>
<accession>A0A0S2M5B9</accession>
<dbReference type="Proteomes" id="UP000002149">
    <property type="component" value="Chromosome 6"/>
</dbReference>
<keyword evidence="3" id="KW-1185">Reference proteome</keyword>
<evidence type="ECO:0000313" key="3">
    <source>
        <dbReference type="Proteomes" id="UP000002149"/>
    </source>
</evidence>
<dbReference type="PaxDb" id="214684-A0A0S2M5B9"/>
<sequence>MSRSSSPDIEKGVPPPPRRSRGKCCCILFCVLLLLAALAVGGFALYEYVIKPRIIDTHLLSDIDGNGSTTASAPTLLQTTVIPTATSPSFNGAVGGYTPAIGVWSKADKDDLDGEGDGSGTVDQDVSNDGQSNNSAGIDDAIMAIDHTTSASASDPSSATKDSVTKDWDGYDSGQWNNDKWGWQNYGP</sequence>
<feature type="compositionally biased region" description="Polar residues" evidence="1">
    <location>
        <begin position="121"/>
        <end position="136"/>
    </location>
</feature>
<dbReference type="VEuPathDB" id="FungiDB:CNF02395"/>
<dbReference type="EMBL" id="AE017346">
    <property type="protein sequence ID" value="ALO68990.1"/>
    <property type="molecule type" value="Genomic_DNA"/>
</dbReference>
<name>A0A0S2M5B9_CRYD1</name>
<proteinExistence type="predicted"/>
<feature type="region of interest" description="Disordered" evidence="1">
    <location>
        <begin position="108"/>
        <end position="188"/>
    </location>
</feature>
<evidence type="ECO:0000256" key="1">
    <source>
        <dbReference type="SAM" id="MobiDB-lite"/>
    </source>
</evidence>